<comment type="caution">
    <text evidence="1">The sequence shown here is derived from an EMBL/GenBank/DDBJ whole genome shotgun (WGS) entry which is preliminary data.</text>
</comment>
<gene>
    <name evidence="1" type="ORF">AP20H10_03340</name>
</gene>
<sequence length="58" mass="6719">MLIFLNSFMKFCIYLNKKCSRKSKKAANAWGINDRFVITSNALINFNSTEDGQRIQDL</sequence>
<name>A0ABP9ZGP4_9LACO</name>
<keyword evidence="2" id="KW-1185">Reference proteome</keyword>
<accession>A0ABP9ZGP4</accession>
<evidence type="ECO:0000313" key="1">
    <source>
        <dbReference type="EMBL" id="GAA6113971.1"/>
    </source>
</evidence>
<organism evidence="1 2">
    <name type="scientific">Apilactobacillus apinorum</name>
    <dbReference type="NCBI Taxonomy" id="1218495"/>
    <lineage>
        <taxon>Bacteria</taxon>
        <taxon>Bacillati</taxon>
        <taxon>Bacillota</taxon>
        <taxon>Bacilli</taxon>
        <taxon>Lactobacillales</taxon>
        <taxon>Lactobacillaceae</taxon>
        <taxon>Apilactobacillus</taxon>
    </lineage>
</organism>
<protein>
    <submittedName>
        <fullName evidence="1">Uncharacterized protein</fullName>
    </submittedName>
</protein>
<dbReference type="EMBL" id="BAABVV010000024">
    <property type="protein sequence ID" value="GAA6113971.1"/>
    <property type="molecule type" value="Genomic_DNA"/>
</dbReference>
<dbReference type="Proteomes" id="UP001438112">
    <property type="component" value="Unassembled WGS sequence"/>
</dbReference>
<proteinExistence type="predicted"/>
<evidence type="ECO:0000313" key="2">
    <source>
        <dbReference type="Proteomes" id="UP001438112"/>
    </source>
</evidence>
<reference evidence="1 2" key="1">
    <citation type="submission" date="2024-03" db="EMBL/GenBank/DDBJ databases">
        <title>Inconsistent identification of Apilactobacillus kunkeei-related strains obtained by well-developed overall genome related indices.</title>
        <authorList>
            <person name="Maeno S."/>
            <person name="Endo A."/>
        </authorList>
    </citation>
    <scope>NUCLEOTIDE SEQUENCE [LARGE SCALE GENOMIC DNA]</scope>
    <source>
        <strain evidence="1 2">20H-10</strain>
    </source>
</reference>